<organism evidence="1 2">
    <name type="scientific">Araneus ventricosus</name>
    <name type="common">Orbweaver spider</name>
    <name type="synonym">Epeira ventricosa</name>
    <dbReference type="NCBI Taxonomy" id="182803"/>
    <lineage>
        <taxon>Eukaryota</taxon>
        <taxon>Metazoa</taxon>
        <taxon>Ecdysozoa</taxon>
        <taxon>Arthropoda</taxon>
        <taxon>Chelicerata</taxon>
        <taxon>Arachnida</taxon>
        <taxon>Araneae</taxon>
        <taxon>Araneomorphae</taxon>
        <taxon>Entelegynae</taxon>
        <taxon>Araneoidea</taxon>
        <taxon>Araneidae</taxon>
        <taxon>Araneus</taxon>
    </lineage>
</organism>
<reference evidence="1 2" key="1">
    <citation type="journal article" date="2019" name="Sci. Rep.">
        <title>Orb-weaving spider Araneus ventricosus genome elucidates the spidroin gene catalogue.</title>
        <authorList>
            <person name="Kono N."/>
            <person name="Nakamura H."/>
            <person name="Ohtoshi R."/>
            <person name="Moran D.A.P."/>
            <person name="Shinohara A."/>
            <person name="Yoshida Y."/>
            <person name="Fujiwara M."/>
            <person name="Mori M."/>
            <person name="Tomita M."/>
            <person name="Arakawa K."/>
        </authorList>
    </citation>
    <scope>NUCLEOTIDE SEQUENCE [LARGE SCALE GENOMIC DNA]</scope>
</reference>
<evidence type="ECO:0000313" key="2">
    <source>
        <dbReference type="Proteomes" id="UP000499080"/>
    </source>
</evidence>
<sequence>MERWISGLLGYRTCRSRSERFLALVTGLSWSGREYHWLDIQPAAGVLTVLSIGDCCGPQGRLGPQLEQHQLLAQPITKEVQIVTENDSRYRRPKPDYAKFLRENKMAKK</sequence>
<accession>A0A4Y2IXH8</accession>
<name>A0A4Y2IXH8_ARAVE</name>
<gene>
    <name evidence="1" type="ORF">AVEN_205775_1</name>
</gene>
<comment type="caution">
    <text evidence="1">The sequence shown here is derived from an EMBL/GenBank/DDBJ whole genome shotgun (WGS) entry which is preliminary data.</text>
</comment>
<dbReference type="EMBL" id="BGPR01003016">
    <property type="protein sequence ID" value="GBM82517.1"/>
    <property type="molecule type" value="Genomic_DNA"/>
</dbReference>
<dbReference type="AlphaFoldDB" id="A0A4Y2IXH8"/>
<dbReference type="Proteomes" id="UP000499080">
    <property type="component" value="Unassembled WGS sequence"/>
</dbReference>
<protein>
    <submittedName>
        <fullName evidence="1">Uncharacterized protein</fullName>
    </submittedName>
</protein>
<keyword evidence="2" id="KW-1185">Reference proteome</keyword>
<proteinExistence type="predicted"/>
<evidence type="ECO:0000313" key="1">
    <source>
        <dbReference type="EMBL" id="GBM82517.1"/>
    </source>
</evidence>